<keyword evidence="2" id="KW-1185">Reference proteome</keyword>
<dbReference type="NCBIfam" id="NF037970">
    <property type="entry name" value="vanZ_1"/>
    <property type="match status" value="1"/>
</dbReference>
<dbReference type="RefSeq" id="WP_238472711.1">
    <property type="nucleotide sequence ID" value="NZ_AWQQ01000007.1"/>
</dbReference>
<dbReference type="AlphaFoldDB" id="A0A2C6LMM0"/>
<sequence length="49" mass="5710">MVYAFLDEFHQSFIPFRSASVTDLIKDMTGIAWYGLQSNRPITDKTIQR</sequence>
<evidence type="ECO:0000313" key="1">
    <source>
        <dbReference type="EMBL" id="PHJ39850.1"/>
    </source>
</evidence>
<dbReference type="Proteomes" id="UP000222564">
    <property type="component" value="Unassembled WGS sequence"/>
</dbReference>
<reference evidence="1 2" key="1">
    <citation type="submission" date="2013-09" db="EMBL/GenBank/DDBJ databases">
        <title>Biodegradation of hydrocarbons in the deep terrestrial subsurface : characterization of a microbial consortium composed of two Desulfotomaculum species originating from a deep geological formation.</title>
        <authorList>
            <person name="Aullo T."/>
            <person name="Berlendis S."/>
            <person name="Lascourreges J.-F."/>
            <person name="Dessort D."/>
            <person name="Saint-Laurent S."/>
            <person name="Schraauwers B."/>
            <person name="Mas J."/>
            <person name="Magot M."/>
            <person name="Ranchou-Peyruse A."/>
        </authorList>
    </citation>
    <scope>NUCLEOTIDE SEQUENCE [LARGE SCALE GENOMIC DNA]</scope>
    <source>
        <strain evidence="1 2">Bs107</strain>
    </source>
</reference>
<evidence type="ECO:0000313" key="2">
    <source>
        <dbReference type="Proteomes" id="UP000222564"/>
    </source>
</evidence>
<comment type="caution">
    <text evidence="1">The sequence shown here is derived from an EMBL/GenBank/DDBJ whole genome shotgun (WGS) entry which is preliminary data.</text>
</comment>
<dbReference type="EMBL" id="AWQQ01000007">
    <property type="protein sequence ID" value="PHJ39850.1"/>
    <property type="molecule type" value="Genomic_DNA"/>
</dbReference>
<proteinExistence type="predicted"/>
<accession>A0A2C6LMM0</accession>
<gene>
    <name evidence="1" type="ORF">P378_01310</name>
</gene>
<organism evidence="1 2">
    <name type="scientific">Desulforamulus profundi</name>
    <dbReference type="NCBI Taxonomy" id="1383067"/>
    <lineage>
        <taxon>Bacteria</taxon>
        <taxon>Bacillati</taxon>
        <taxon>Bacillota</taxon>
        <taxon>Clostridia</taxon>
        <taxon>Eubacteriales</taxon>
        <taxon>Peptococcaceae</taxon>
        <taxon>Desulforamulus</taxon>
    </lineage>
</organism>
<name>A0A2C6LMM0_9FIRM</name>
<protein>
    <recommendedName>
        <fullName evidence="3">Mobile element protein</fullName>
    </recommendedName>
</protein>
<evidence type="ECO:0008006" key="3">
    <source>
        <dbReference type="Google" id="ProtNLM"/>
    </source>
</evidence>